<comment type="caution">
    <text evidence="2">The sequence shown here is derived from an EMBL/GenBank/DDBJ whole genome shotgun (WGS) entry which is preliminary data.</text>
</comment>
<feature type="signal peptide" evidence="1">
    <location>
        <begin position="1"/>
        <end position="25"/>
    </location>
</feature>
<dbReference type="SUPFAM" id="SSF57095">
    <property type="entry name" value="Scorpion toxin-like"/>
    <property type="match status" value="1"/>
</dbReference>
<name>A0AAD4R1J5_9BILA</name>
<organism evidence="2 3">
    <name type="scientific">Ditylenchus destructor</name>
    <dbReference type="NCBI Taxonomy" id="166010"/>
    <lineage>
        <taxon>Eukaryota</taxon>
        <taxon>Metazoa</taxon>
        <taxon>Ecdysozoa</taxon>
        <taxon>Nematoda</taxon>
        <taxon>Chromadorea</taxon>
        <taxon>Rhabditida</taxon>
        <taxon>Tylenchina</taxon>
        <taxon>Tylenchomorpha</taxon>
        <taxon>Sphaerularioidea</taxon>
        <taxon>Anguinidae</taxon>
        <taxon>Anguininae</taxon>
        <taxon>Ditylenchus</taxon>
    </lineage>
</organism>
<keyword evidence="3" id="KW-1185">Reference proteome</keyword>
<dbReference type="InterPro" id="IPR036574">
    <property type="entry name" value="Scorpion_toxin-like_sf"/>
</dbReference>
<gene>
    <name evidence="2" type="ORF">DdX_14907</name>
</gene>
<accession>A0AAD4R1J5</accession>
<evidence type="ECO:0000256" key="1">
    <source>
        <dbReference type="SAM" id="SignalP"/>
    </source>
</evidence>
<protein>
    <submittedName>
        <fullName evidence="2">Uncharacterized protein</fullName>
    </submittedName>
</protein>
<dbReference type="EMBL" id="JAKKPZ010000082">
    <property type="protein sequence ID" value="KAI1703482.1"/>
    <property type="molecule type" value="Genomic_DNA"/>
</dbReference>
<sequence>MNFTSSKFFYRLILLPLFIYHMADQMKSSQDYDYDYLFVCDKDSYCIKPCSRGFGSCDVTHLCRCPNCPICRIGLEAGHFRPCNKQLCRERCNNGGATRGRCTKNACLCEVLIRDTDKLDSDTVTSMSTNTF</sequence>
<proteinExistence type="predicted"/>
<evidence type="ECO:0000313" key="2">
    <source>
        <dbReference type="EMBL" id="KAI1703482.1"/>
    </source>
</evidence>
<dbReference type="AlphaFoldDB" id="A0AAD4R1J5"/>
<keyword evidence="1" id="KW-0732">Signal</keyword>
<reference evidence="2" key="1">
    <citation type="submission" date="2022-01" db="EMBL/GenBank/DDBJ databases">
        <title>Genome Sequence Resource for Two Populations of Ditylenchus destructor, the Migratory Endoparasitic Phytonematode.</title>
        <authorList>
            <person name="Zhang H."/>
            <person name="Lin R."/>
            <person name="Xie B."/>
        </authorList>
    </citation>
    <scope>NUCLEOTIDE SEQUENCE</scope>
    <source>
        <strain evidence="2">BazhouSP</strain>
    </source>
</reference>
<evidence type="ECO:0000313" key="3">
    <source>
        <dbReference type="Proteomes" id="UP001201812"/>
    </source>
</evidence>
<dbReference type="Proteomes" id="UP001201812">
    <property type="component" value="Unassembled WGS sequence"/>
</dbReference>
<feature type="chain" id="PRO_5041955977" evidence="1">
    <location>
        <begin position="26"/>
        <end position="132"/>
    </location>
</feature>